<sequence>METVRYRPRRRGGGGGLKGLVVASGLAAMIIVIWVGWQRLAPNDTVVKPDYGAEHPLLYDGKPVRNGALVDGDRIRIPIAFVQNQLGLKEEVYYESKTGSIVLTTANKVLRMQTNALTAKLNKQPYQLRVAAQVVDKVAYIPVEPLKELFGLQIEHDAAQNLVTVLTAGDAIQLGAKPKGELTIRRGPSIKEPIYERVAAGAEVRIWGEEKHWYLVQSPDGTVGYADKSAIALTKREQIKPLKDEPVFPAWKAIGSKINLTWEAVYAKAPDPAVVDALNGVNVVAPTWFELLDGSGSIKGKADMAYVSRAHQQNMQVWAVFSNGFEPDRTTKALASAATRLKMIQQLAAFAQMYKLQGINLDFENIYTADKANLVQFVRELTPYMHEMGVVVSIDVTPKSNSEMWSLYFDREALGKVVDYMMIMAYDEHWASSPDAGSVASLPWTEQSVKKILTEDRVPPGKVVLGMPLYTRQWTEKKDQNGKTVVTSKTLGMEAVQNLIRQRGLKPTYDEQAGQRYVEFQQDGARQRIWIEDSLSMKARVALVKKYKLAGAATWQRQFQSDDIWGIIHQSLTSLP</sequence>
<evidence type="ECO:0000256" key="1">
    <source>
        <dbReference type="SAM" id="Phobius"/>
    </source>
</evidence>
<name>A0ABS3WHS6_9BACL</name>
<dbReference type="SUPFAM" id="SSF51445">
    <property type="entry name" value="(Trans)glycosidases"/>
    <property type="match status" value="1"/>
</dbReference>
<feature type="transmembrane region" description="Helical" evidence="1">
    <location>
        <begin position="20"/>
        <end position="37"/>
    </location>
</feature>
<dbReference type="Pfam" id="PF08239">
    <property type="entry name" value="SH3_3"/>
    <property type="match status" value="1"/>
</dbReference>
<keyword evidence="4" id="KW-1185">Reference proteome</keyword>
<dbReference type="Pfam" id="PF07833">
    <property type="entry name" value="Cu_amine_oxidN1"/>
    <property type="match status" value="1"/>
</dbReference>
<keyword evidence="1" id="KW-0812">Transmembrane</keyword>
<dbReference type="Gene3D" id="3.30.457.10">
    <property type="entry name" value="Copper amine oxidase-like, N-terminal domain"/>
    <property type="match status" value="1"/>
</dbReference>
<comment type="caution">
    <text evidence="3">The sequence shown here is derived from an EMBL/GenBank/DDBJ whole genome shotgun (WGS) entry which is preliminary data.</text>
</comment>
<dbReference type="InterPro" id="IPR011583">
    <property type="entry name" value="Chitinase_II/V-like_cat"/>
</dbReference>
<accession>A0ABS3WHS6</accession>
<dbReference type="PROSITE" id="PS51910">
    <property type="entry name" value="GH18_2"/>
    <property type="match status" value="1"/>
</dbReference>
<dbReference type="PANTHER" id="PTHR46066:SF2">
    <property type="entry name" value="CHITINASE DOMAIN-CONTAINING PROTEIN 1"/>
    <property type="match status" value="1"/>
</dbReference>
<dbReference type="Gene3D" id="3.10.50.10">
    <property type="match status" value="1"/>
</dbReference>
<dbReference type="InterPro" id="IPR012854">
    <property type="entry name" value="Cu_amine_oxidase-like_N"/>
</dbReference>
<dbReference type="InterPro" id="IPR017853">
    <property type="entry name" value="GH"/>
</dbReference>
<dbReference type="Pfam" id="PF00704">
    <property type="entry name" value="Glyco_hydro_18"/>
    <property type="match status" value="1"/>
</dbReference>
<dbReference type="InterPro" id="IPR029070">
    <property type="entry name" value="Chitinase_insertion_sf"/>
</dbReference>
<dbReference type="InterPro" id="IPR001223">
    <property type="entry name" value="Glyco_hydro18_cat"/>
</dbReference>
<organism evidence="3 4">
    <name type="scientific">Paenibacillus artemisiicola</name>
    <dbReference type="NCBI Taxonomy" id="1172618"/>
    <lineage>
        <taxon>Bacteria</taxon>
        <taxon>Bacillati</taxon>
        <taxon>Bacillota</taxon>
        <taxon>Bacilli</taxon>
        <taxon>Bacillales</taxon>
        <taxon>Paenibacillaceae</taxon>
        <taxon>Paenibacillus</taxon>
    </lineage>
</organism>
<dbReference type="InterPro" id="IPR036582">
    <property type="entry name" value="Mao_N_sf"/>
</dbReference>
<feature type="domain" description="GH18" evidence="2">
    <location>
        <begin position="256"/>
        <end position="575"/>
    </location>
</feature>
<dbReference type="Proteomes" id="UP000670947">
    <property type="component" value="Unassembled WGS sequence"/>
</dbReference>
<dbReference type="EMBL" id="JAGGDJ010000041">
    <property type="protein sequence ID" value="MBO7747876.1"/>
    <property type="molecule type" value="Genomic_DNA"/>
</dbReference>
<gene>
    <name evidence="3" type="ORF">I8J29_27155</name>
</gene>
<evidence type="ECO:0000259" key="2">
    <source>
        <dbReference type="PROSITE" id="PS51910"/>
    </source>
</evidence>
<protein>
    <submittedName>
        <fullName evidence="3">SH3 domain-containing protein</fullName>
    </submittedName>
</protein>
<dbReference type="SUPFAM" id="SSF55383">
    <property type="entry name" value="Copper amine oxidase, domain N"/>
    <property type="match status" value="1"/>
</dbReference>
<keyword evidence="1" id="KW-0472">Membrane</keyword>
<dbReference type="PANTHER" id="PTHR46066">
    <property type="entry name" value="CHITINASE DOMAIN-CONTAINING PROTEIN 1 FAMILY MEMBER"/>
    <property type="match status" value="1"/>
</dbReference>
<keyword evidence="1" id="KW-1133">Transmembrane helix</keyword>
<dbReference type="InterPro" id="IPR003646">
    <property type="entry name" value="SH3-like_bac-type"/>
</dbReference>
<dbReference type="Gene3D" id="3.20.20.80">
    <property type="entry name" value="Glycosidases"/>
    <property type="match status" value="1"/>
</dbReference>
<dbReference type="Gene3D" id="2.30.30.40">
    <property type="entry name" value="SH3 Domains"/>
    <property type="match status" value="1"/>
</dbReference>
<reference evidence="3 4" key="1">
    <citation type="submission" date="2021-03" db="EMBL/GenBank/DDBJ databases">
        <title>Paenibacillus artemisicola MWE-103 whole genome sequence.</title>
        <authorList>
            <person name="Ham Y.J."/>
        </authorList>
    </citation>
    <scope>NUCLEOTIDE SEQUENCE [LARGE SCALE GENOMIC DNA]</scope>
    <source>
        <strain evidence="3 4">MWE-103</strain>
    </source>
</reference>
<proteinExistence type="predicted"/>
<dbReference type="SMART" id="SM00636">
    <property type="entry name" value="Glyco_18"/>
    <property type="match status" value="1"/>
</dbReference>
<evidence type="ECO:0000313" key="3">
    <source>
        <dbReference type="EMBL" id="MBO7747876.1"/>
    </source>
</evidence>
<evidence type="ECO:0000313" key="4">
    <source>
        <dbReference type="Proteomes" id="UP000670947"/>
    </source>
</evidence>